<feature type="compositionally biased region" description="Basic and acidic residues" evidence="1">
    <location>
        <begin position="135"/>
        <end position="149"/>
    </location>
</feature>
<feature type="region of interest" description="Disordered" evidence="1">
    <location>
        <begin position="117"/>
        <end position="149"/>
    </location>
</feature>
<organism evidence="3 4">
    <name type="scientific">Jiella endophytica</name>
    <dbReference type="NCBI Taxonomy" id="2558362"/>
    <lineage>
        <taxon>Bacteria</taxon>
        <taxon>Pseudomonadati</taxon>
        <taxon>Pseudomonadota</taxon>
        <taxon>Alphaproteobacteria</taxon>
        <taxon>Hyphomicrobiales</taxon>
        <taxon>Aurantimonadaceae</taxon>
        <taxon>Jiella</taxon>
    </lineage>
</organism>
<name>A0A4Y8RR03_9HYPH</name>
<dbReference type="RefSeq" id="WP_134761422.1">
    <property type="nucleotide sequence ID" value="NZ_SOZD01000002.1"/>
</dbReference>
<dbReference type="NCBIfam" id="TIGR01841">
    <property type="entry name" value="phasin"/>
    <property type="match status" value="1"/>
</dbReference>
<dbReference type="AlphaFoldDB" id="A0A4Y8RR03"/>
<proteinExistence type="predicted"/>
<evidence type="ECO:0000313" key="3">
    <source>
        <dbReference type="EMBL" id="TFF25254.1"/>
    </source>
</evidence>
<reference evidence="3 4" key="1">
    <citation type="submission" date="2019-03" db="EMBL/GenBank/DDBJ databases">
        <title>Jiella endophytica sp. nov., a novel endophytic bacterium isolated from root of Ficus microcarpa Linn. f.</title>
        <authorList>
            <person name="Tuo L."/>
        </authorList>
    </citation>
    <scope>NUCLEOTIDE SEQUENCE [LARGE SCALE GENOMIC DNA]</scope>
    <source>
        <strain evidence="3 4">CBS5Q-3</strain>
    </source>
</reference>
<feature type="domain" description="Phasin" evidence="2">
    <location>
        <begin position="7"/>
        <end position="102"/>
    </location>
</feature>
<sequence length="149" mass="16327">MNMYEDAGKFTKEAMDNALKSFAAMTKGFQQITAETADFTKRSYENQTAMMEKLFQAKTLDKTIELQSEYAKSSYETWVAQMTKMGDIYADIAKETYKPFEQTATAASGTMTKLADKSAAQMSQAAGEATATAKDAVKTAEKKTAQAAN</sequence>
<evidence type="ECO:0000313" key="4">
    <source>
        <dbReference type="Proteomes" id="UP000298179"/>
    </source>
</evidence>
<accession>A0A4Y8RR03</accession>
<feature type="compositionally biased region" description="Low complexity" evidence="1">
    <location>
        <begin position="125"/>
        <end position="134"/>
    </location>
</feature>
<dbReference type="InterPro" id="IPR010127">
    <property type="entry name" value="Phasin_subfam-1"/>
</dbReference>
<comment type="caution">
    <text evidence="3">The sequence shown here is derived from an EMBL/GenBank/DDBJ whole genome shotgun (WGS) entry which is preliminary data.</text>
</comment>
<dbReference type="OrthoDB" id="7678100at2"/>
<gene>
    <name evidence="3" type="ORF">E3C22_07715</name>
</gene>
<evidence type="ECO:0000256" key="1">
    <source>
        <dbReference type="SAM" id="MobiDB-lite"/>
    </source>
</evidence>
<protein>
    <submittedName>
        <fullName evidence="3">Phasin family protein</fullName>
    </submittedName>
</protein>
<evidence type="ECO:0000259" key="2">
    <source>
        <dbReference type="Pfam" id="PF09361"/>
    </source>
</evidence>
<dbReference type="Pfam" id="PF09361">
    <property type="entry name" value="Phasin_2"/>
    <property type="match status" value="1"/>
</dbReference>
<dbReference type="Proteomes" id="UP000298179">
    <property type="component" value="Unassembled WGS sequence"/>
</dbReference>
<dbReference type="EMBL" id="SOZD01000002">
    <property type="protein sequence ID" value="TFF25254.1"/>
    <property type="molecule type" value="Genomic_DNA"/>
</dbReference>
<keyword evidence="4" id="KW-1185">Reference proteome</keyword>
<dbReference type="InterPro" id="IPR018968">
    <property type="entry name" value="Phasin"/>
</dbReference>